<dbReference type="Proteomes" id="UP000834106">
    <property type="component" value="Chromosome 4"/>
</dbReference>
<evidence type="ECO:0000256" key="5">
    <source>
        <dbReference type="ARBA" id="ARBA00057804"/>
    </source>
</evidence>
<dbReference type="SUPFAM" id="SSF46689">
    <property type="entry name" value="Homeodomain-like"/>
    <property type="match status" value="1"/>
</dbReference>
<comment type="subcellular location">
    <subcellularLocation>
        <location evidence="1">Nucleus</location>
    </subcellularLocation>
</comment>
<gene>
    <name evidence="9" type="ORF">FPE_LOCUS6764</name>
</gene>
<feature type="compositionally biased region" description="Polar residues" evidence="6">
    <location>
        <begin position="118"/>
        <end position="131"/>
    </location>
</feature>
<dbReference type="PROSITE" id="PS51294">
    <property type="entry name" value="HTH_MYB"/>
    <property type="match status" value="2"/>
</dbReference>
<feature type="compositionally biased region" description="Low complexity" evidence="6">
    <location>
        <begin position="200"/>
        <end position="216"/>
    </location>
</feature>
<evidence type="ECO:0000313" key="9">
    <source>
        <dbReference type="EMBL" id="CAI9759334.1"/>
    </source>
</evidence>
<dbReference type="GO" id="GO:0003677">
    <property type="term" value="F:DNA binding"/>
    <property type="evidence" value="ECO:0007669"/>
    <property type="project" value="UniProtKB-KW"/>
</dbReference>
<accession>A0AAD1YYJ0</accession>
<dbReference type="PROSITE" id="PS50090">
    <property type="entry name" value="MYB_LIKE"/>
    <property type="match status" value="2"/>
</dbReference>
<keyword evidence="10" id="KW-1185">Reference proteome</keyword>
<comment type="function">
    <text evidence="5">Transcription factor.</text>
</comment>
<dbReference type="GO" id="GO:0005634">
    <property type="term" value="C:nucleus"/>
    <property type="evidence" value="ECO:0007669"/>
    <property type="project" value="UniProtKB-SubCell"/>
</dbReference>
<dbReference type="SMART" id="SM00717">
    <property type="entry name" value="SANT"/>
    <property type="match status" value="2"/>
</dbReference>
<keyword evidence="2" id="KW-0677">Repeat</keyword>
<feature type="region of interest" description="Disordered" evidence="6">
    <location>
        <begin position="117"/>
        <end position="231"/>
    </location>
</feature>
<dbReference type="PANTHER" id="PTHR47999:SF9">
    <property type="entry name" value="TRANSCRIPTION REPRESSOR MYB5-LIKE"/>
    <property type="match status" value="1"/>
</dbReference>
<proteinExistence type="predicted"/>
<evidence type="ECO:0000256" key="2">
    <source>
        <dbReference type="ARBA" id="ARBA00022737"/>
    </source>
</evidence>
<feature type="domain" description="HTH myb-type" evidence="8">
    <location>
        <begin position="9"/>
        <end position="65"/>
    </location>
</feature>
<keyword evidence="4" id="KW-0539">Nucleus</keyword>
<dbReference type="Pfam" id="PF00249">
    <property type="entry name" value="Myb_DNA-binding"/>
    <property type="match status" value="2"/>
</dbReference>
<sequence length="356" mass="39898">MGRSPCCSKVGLRRGSWSSEEDALLRNYIQQHGEGQWRSLPPKAGLLRCGKSCRLRWMNYLRPGVKRGNINPDEEDIITRLHFLLGNRWSLIAGRLPGRTDNEIKNHWNTNMRKKLENSGTQPKILNSSTEWGPIEDTKNQGIEPKAGKPSMECLNEKTKPIVPETSITRSRTEKKNDDDGNAKNTEVSETKTLHVPKPLRFSSALSRSSSLGSLLNDDGNAKNTEVSETKTHVPKLIRFSSALSRSNSLGSLLNDDGNAKNTEVSETKTLHVPKPIRFSSTFLRSNSLESPLNAASSSGDNGVDVQNSNLLHLFEQVFDEDQDFLSTYDDPLHFLDSSSTVEMLEKVYDEYLRLL</sequence>
<protein>
    <submittedName>
        <fullName evidence="9">Uncharacterized protein</fullName>
    </submittedName>
</protein>
<organism evidence="9 10">
    <name type="scientific">Fraxinus pennsylvanica</name>
    <dbReference type="NCBI Taxonomy" id="56036"/>
    <lineage>
        <taxon>Eukaryota</taxon>
        <taxon>Viridiplantae</taxon>
        <taxon>Streptophyta</taxon>
        <taxon>Embryophyta</taxon>
        <taxon>Tracheophyta</taxon>
        <taxon>Spermatophyta</taxon>
        <taxon>Magnoliopsida</taxon>
        <taxon>eudicotyledons</taxon>
        <taxon>Gunneridae</taxon>
        <taxon>Pentapetalae</taxon>
        <taxon>asterids</taxon>
        <taxon>lamiids</taxon>
        <taxon>Lamiales</taxon>
        <taxon>Oleaceae</taxon>
        <taxon>Oleeae</taxon>
        <taxon>Fraxinus</taxon>
    </lineage>
</organism>
<feature type="domain" description="HTH myb-type" evidence="8">
    <location>
        <begin position="66"/>
        <end position="116"/>
    </location>
</feature>
<feature type="domain" description="Myb-like" evidence="7">
    <location>
        <begin position="9"/>
        <end position="61"/>
    </location>
</feature>
<dbReference type="EMBL" id="OU503039">
    <property type="protein sequence ID" value="CAI9759334.1"/>
    <property type="molecule type" value="Genomic_DNA"/>
</dbReference>
<dbReference type="PANTHER" id="PTHR47999">
    <property type="entry name" value="TRANSCRIPTION FACTOR MYB8-RELATED-RELATED"/>
    <property type="match status" value="1"/>
</dbReference>
<evidence type="ECO:0000256" key="1">
    <source>
        <dbReference type="ARBA" id="ARBA00004123"/>
    </source>
</evidence>
<feature type="compositionally biased region" description="Basic and acidic residues" evidence="6">
    <location>
        <begin position="171"/>
        <end position="193"/>
    </location>
</feature>
<dbReference type="InterPro" id="IPR017930">
    <property type="entry name" value="Myb_dom"/>
</dbReference>
<feature type="domain" description="Myb-like" evidence="7">
    <location>
        <begin position="62"/>
        <end position="112"/>
    </location>
</feature>
<dbReference type="InterPro" id="IPR009057">
    <property type="entry name" value="Homeodomain-like_sf"/>
</dbReference>
<dbReference type="CDD" id="cd00167">
    <property type="entry name" value="SANT"/>
    <property type="match status" value="2"/>
</dbReference>
<name>A0AAD1YYJ0_9LAMI</name>
<dbReference type="Gene3D" id="1.10.10.60">
    <property type="entry name" value="Homeodomain-like"/>
    <property type="match status" value="2"/>
</dbReference>
<dbReference type="InterPro" id="IPR001005">
    <property type="entry name" value="SANT/Myb"/>
</dbReference>
<dbReference type="InterPro" id="IPR015495">
    <property type="entry name" value="Myb_TF_plants"/>
</dbReference>
<evidence type="ECO:0000256" key="4">
    <source>
        <dbReference type="ARBA" id="ARBA00023242"/>
    </source>
</evidence>
<evidence type="ECO:0000259" key="8">
    <source>
        <dbReference type="PROSITE" id="PS51294"/>
    </source>
</evidence>
<dbReference type="AlphaFoldDB" id="A0AAD1YYJ0"/>
<evidence type="ECO:0000313" key="10">
    <source>
        <dbReference type="Proteomes" id="UP000834106"/>
    </source>
</evidence>
<evidence type="ECO:0000259" key="7">
    <source>
        <dbReference type="PROSITE" id="PS50090"/>
    </source>
</evidence>
<evidence type="ECO:0000256" key="3">
    <source>
        <dbReference type="ARBA" id="ARBA00023125"/>
    </source>
</evidence>
<keyword evidence="3" id="KW-0238">DNA-binding</keyword>
<dbReference type="FunFam" id="1.10.10.60:FF:000001">
    <property type="entry name" value="MYB-related transcription factor"/>
    <property type="match status" value="1"/>
</dbReference>
<evidence type="ECO:0000256" key="6">
    <source>
        <dbReference type="SAM" id="MobiDB-lite"/>
    </source>
</evidence>
<reference evidence="9" key="1">
    <citation type="submission" date="2023-05" db="EMBL/GenBank/DDBJ databases">
        <authorList>
            <person name="Huff M."/>
        </authorList>
    </citation>
    <scope>NUCLEOTIDE SEQUENCE</scope>
</reference>